<reference evidence="10 11" key="1">
    <citation type="submission" date="2019-02" db="EMBL/GenBank/DDBJ databases">
        <authorList>
            <consortium name="Pathogen Informatics"/>
        </authorList>
    </citation>
    <scope>NUCLEOTIDE SEQUENCE [LARGE SCALE GENOMIC DNA]</scope>
    <source>
        <strain evidence="10 11">3012STDY6756504</strain>
    </source>
</reference>
<feature type="transmembrane region" description="Helical" evidence="9">
    <location>
        <begin position="247"/>
        <end position="266"/>
    </location>
</feature>
<dbReference type="InterPro" id="IPR000522">
    <property type="entry name" value="ABC_transptr_permease_BtuC"/>
</dbReference>
<keyword evidence="3" id="KW-0813">Transport</keyword>
<feature type="transmembrane region" description="Helical" evidence="9">
    <location>
        <begin position="329"/>
        <end position="352"/>
    </location>
</feature>
<keyword evidence="6 9" id="KW-1133">Transmembrane helix</keyword>
<evidence type="ECO:0000256" key="8">
    <source>
        <dbReference type="SAM" id="MobiDB-lite"/>
    </source>
</evidence>
<dbReference type="PANTHER" id="PTHR30472">
    <property type="entry name" value="FERRIC ENTEROBACTIN TRANSPORT SYSTEM PERMEASE PROTEIN"/>
    <property type="match status" value="1"/>
</dbReference>
<dbReference type="AlphaFoldDB" id="A0A4U8VW40"/>
<feature type="region of interest" description="Disordered" evidence="8">
    <location>
        <begin position="1"/>
        <end position="25"/>
    </location>
</feature>
<dbReference type="Pfam" id="PF01032">
    <property type="entry name" value="FecCD"/>
    <property type="match status" value="1"/>
</dbReference>
<feature type="transmembrane region" description="Helical" evidence="9">
    <location>
        <begin position="51"/>
        <end position="72"/>
    </location>
</feature>
<gene>
    <name evidence="10" type="ORF">NCTC10797_00570</name>
</gene>
<accession>A0A4U8VW40</accession>
<organism evidence="10 11">
    <name type="scientific">Nocardia cyriacigeorgica</name>
    <dbReference type="NCBI Taxonomy" id="135487"/>
    <lineage>
        <taxon>Bacteria</taxon>
        <taxon>Bacillati</taxon>
        <taxon>Actinomycetota</taxon>
        <taxon>Actinomycetes</taxon>
        <taxon>Mycobacteriales</taxon>
        <taxon>Nocardiaceae</taxon>
        <taxon>Nocardia</taxon>
    </lineage>
</organism>
<proteinExistence type="inferred from homology"/>
<evidence type="ECO:0000256" key="4">
    <source>
        <dbReference type="ARBA" id="ARBA00022475"/>
    </source>
</evidence>
<keyword evidence="7 9" id="KW-0472">Membrane</keyword>
<evidence type="ECO:0000313" key="10">
    <source>
        <dbReference type="EMBL" id="VFA96815.1"/>
    </source>
</evidence>
<dbReference type="SUPFAM" id="SSF81345">
    <property type="entry name" value="ABC transporter involved in vitamin B12 uptake, BtuC"/>
    <property type="match status" value="1"/>
</dbReference>
<dbReference type="CDD" id="cd06550">
    <property type="entry name" value="TM_ABC_iron-siderophores_like"/>
    <property type="match status" value="1"/>
</dbReference>
<evidence type="ECO:0000256" key="3">
    <source>
        <dbReference type="ARBA" id="ARBA00022448"/>
    </source>
</evidence>
<dbReference type="GO" id="GO:0022857">
    <property type="term" value="F:transmembrane transporter activity"/>
    <property type="evidence" value="ECO:0007669"/>
    <property type="project" value="InterPro"/>
</dbReference>
<evidence type="ECO:0000256" key="1">
    <source>
        <dbReference type="ARBA" id="ARBA00004651"/>
    </source>
</evidence>
<feature type="transmembrane region" description="Helical" evidence="9">
    <location>
        <begin position="286"/>
        <end position="317"/>
    </location>
</feature>
<feature type="transmembrane region" description="Helical" evidence="9">
    <location>
        <begin position="198"/>
        <end position="218"/>
    </location>
</feature>
<dbReference type="InterPro" id="IPR037294">
    <property type="entry name" value="ABC_BtuC-like"/>
</dbReference>
<dbReference type="PANTHER" id="PTHR30472:SF67">
    <property type="entry name" value="PERMEASE OF ABC TRANSPORTER-RELATED"/>
    <property type="match status" value="1"/>
</dbReference>
<dbReference type="FunFam" id="1.10.3470.10:FF:000001">
    <property type="entry name" value="Vitamin B12 ABC transporter permease BtuC"/>
    <property type="match status" value="1"/>
</dbReference>
<evidence type="ECO:0000256" key="5">
    <source>
        <dbReference type="ARBA" id="ARBA00022692"/>
    </source>
</evidence>
<dbReference type="Proteomes" id="UP000290439">
    <property type="component" value="Chromosome"/>
</dbReference>
<keyword evidence="5 9" id="KW-0812">Transmembrane</keyword>
<evidence type="ECO:0000256" key="7">
    <source>
        <dbReference type="ARBA" id="ARBA00023136"/>
    </source>
</evidence>
<dbReference type="GO" id="GO:0005886">
    <property type="term" value="C:plasma membrane"/>
    <property type="evidence" value="ECO:0007669"/>
    <property type="project" value="UniProtKB-SubCell"/>
</dbReference>
<name>A0A4U8VW40_9NOCA</name>
<evidence type="ECO:0000256" key="6">
    <source>
        <dbReference type="ARBA" id="ARBA00022989"/>
    </source>
</evidence>
<evidence type="ECO:0000313" key="11">
    <source>
        <dbReference type="Proteomes" id="UP000290439"/>
    </source>
</evidence>
<feature type="transmembrane region" description="Helical" evidence="9">
    <location>
        <begin position="139"/>
        <end position="160"/>
    </location>
</feature>
<dbReference type="EMBL" id="LR215973">
    <property type="protein sequence ID" value="VFA96815.1"/>
    <property type="molecule type" value="Genomic_DNA"/>
</dbReference>
<feature type="transmembrane region" description="Helical" evidence="9">
    <location>
        <begin position="358"/>
        <end position="376"/>
    </location>
</feature>
<dbReference type="GO" id="GO:0033214">
    <property type="term" value="P:siderophore-iron import into cell"/>
    <property type="evidence" value="ECO:0007669"/>
    <property type="project" value="TreeGrafter"/>
</dbReference>
<dbReference type="Gene3D" id="1.10.3470.10">
    <property type="entry name" value="ABC transporter involved in vitamin B12 uptake, BtuC"/>
    <property type="match status" value="1"/>
</dbReference>
<evidence type="ECO:0000256" key="2">
    <source>
        <dbReference type="ARBA" id="ARBA00007935"/>
    </source>
</evidence>
<comment type="subcellular location">
    <subcellularLocation>
        <location evidence="1">Cell membrane</location>
        <topology evidence="1">Multi-pass membrane protein</topology>
    </subcellularLocation>
</comment>
<feature type="transmembrane region" description="Helical" evidence="9">
    <location>
        <begin position="107"/>
        <end position="127"/>
    </location>
</feature>
<keyword evidence="4" id="KW-1003">Cell membrane</keyword>
<feature type="transmembrane region" description="Helical" evidence="9">
    <location>
        <begin position="224"/>
        <end position="240"/>
    </location>
</feature>
<protein>
    <submittedName>
        <fullName evidence="10">Probable ABC transporter permease protein HI_1471</fullName>
    </submittedName>
</protein>
<sequence>MQIRDGRATVSAPAGASQTSPTGRTLERPRLACGALFIDGAGAMTRVGTAVVVPMLLAVLAAVMVLATGFGAESLPVSGVVEVLTHRLSGRIPPDPGLDTIVWQLRVPRTVLAAIVGAGLALAGAAMQTLVRNPLADPFLLGVSSGAGVGAAAVITSGVFAGAGIWALSGGALAGAFAAAALVFVIAVTQGGLTPLRLVLTGTVLASAFSALTSYLIFRSTDPAAAQSVLFWLLGSLAGADWTKIAVPLVVVAISAVGLVAAAGWLDALHLGADAAGSIGVPVRELRIALFVLLAVLVGVLVAVSGGIGFVGLVVPHAARLVVGPRHRALLPTCALLGALFLVIADAATRVLVRPTEIPVGVLTGLIGAPAFLLLMGRRHYRFGTS</sequence>
<comment type="similarity">
    <text evidence="2">Belongs to the binding-protein-dependent transport system permease family. FecCD subfamily.</text>
</comment>
<feature type="transmembrane region" description="Helical" evidence="9">
    <location>
        <begin position="166"/>
        <end position="186"/>
    </location>
</feature>
<evidence type="ECO:0000256" key="9">
    <source>
        <dbReference type="SAM" id="Phobius"/>
    </source>
</evidence>